<dbReference type="EMBL" id="SMRU01000009">
    <property type="protein sequence ID" value="TDF96857.1"/>
    <property type="molecule type" value="Genomic_DNA"/>
</dbReference>
<comment type="caution">
    <text evidence="1">The sequence shown here is derived from an EMBL/GenBank/DDBJ whole genome shotgun (WGS) entry which is preliminary data.</text>
</comment>
<accession>A0A4R5KQ48</accession>
<dbReference type="OrthoDB" id="5185981at2"/>
<dbReference type="AlphaFoldDB" id="A0A4R5KQ48"/>
<gene>
    <name evidence="1" type="ORF">E1809_09035</name>
</gene>
<evidence type="ECO:0000313" key="1">
    <source>
        <dbReference type="EMBL" id="TDF96857.1"/>
    </source>
</evidence>
<name>A0A4R5KQ48_9MICC</name>
<protein>
    <submittedName>
        <fullName evidence="1">Uncharacterized protein</fullName>
    </submittedName>
</protein>
<proteinExistence type="predicted"/>
<evidence type="ECO:0000313" key="2">
    <source>
        <dbReference type="Proteomes" id="UP000295511"/>
    </source>
</evidence>
<dbReference type="RefSeq" id="WP_133203906.1">
    <property type="nucleotide sequence ID" value="NZ_SMRU01000009.1"/>
</dbReference>
<sequence length="307" mass="31565">MTNIVGPGAPYITPAMLIAAPTGISWSTIPTPRASPEQQLAEQLNICMRATAAVDDYVSTPLRATIDTETLFGPGDMRFQIRPNGTCWLVLSRPPVVSVLSGQYSASASFPPAWTPLDASKFKVYKPIMGLYGTSVPGTTDTGGQAVLMAPGVVSGSRGSVEVQVTYMNGWPHTQLMAAANVGDTTIQIDDVTGWLGACGTIRDSVGQEAAVVTAVSPTVTGSLSGPGTLTLAAPLANAHPVGTLFTTIPESVVSAAILYAVSEALVRGATAVSAPGGSGSSGGGSKSIDQYTSEAELKIHRFRPTL</sequence>
<organism evidence="1 2">
    <name type="scientific">Arthrobacter terricola</name>
    <dbReference type="NCBI Taxonomy" id="2547396"/>
    <lineage>
        <taxon>Bacteria</taxon>
        <taxon>Bacillati</taxon>
        <taxon>Actinomycetota</taxon>
        <taxon>Actinomycetes</taxon>
        <taxon>Micrococcales</taxon>
        <taxon>Micrococcaceae</taxon>
        <taxon>Arthrobacter</taxon>
    </lineage>
</organism>
<keyword evidence="2" id="KW-1185">Reference proteome</keyword>
<reference evidence="1 2" key="1">
    <citation type="submission" date="2019-03" db="EMBL/GenBank/DDBJ databases">
        <title>Whole genome sequence of Arthrobacter sp JH1-1.</title>
        <authorList>
            <person name="Trinh H.N."/>
        </authorList>
    </citation>
    <scope>NUCLEOTIDE SEQUENCE [LARGE SCALE GENOMIC DNA]</scope>
    <source>
        <strain evidence="1 2">JH1-1</strain>
    </source>
</reference>
<dbReference type="Proteomes" id="UP000295511">
    <property type="component" value="Unassembled WGS sequence"/>
</dbReference>